<evidence type="ECO:0000256" key="3">
    <source>
        <dbReference type="ARBA" id="ARBA00007063"/>
    </source>
</evidence>
<keyword evidence="5" id="KW-0808">Transferase</keyword>
<dbReference type="InterPro" id="IPR005599">
    <property type="entry name" value="GPI_mannosylTrfase"/>
</dbReference>
<evidence type="ECO:0000256" key="5">
    <source>
        <dbReference type="ARBA" id="ARBA00022679"/>
    </source>
</evidence>
<dbReference type="EC" id="2.4.1.-" evidence="10"/>
<organism evidence="12 13">
    <name type="scientific">Fonsecaea monophora</name>
    <dbReference type="NCBI Taxonomy" id="254056"/>
    <lineage>
        <taxon>Eukaryota</taxon>
        <taxon>Fungi</taxon>
        <taxon>Dikarya</taxon>
        <taxon>Ascomycota</taxon>
        <taxon>Pezizomycotina</taxon>
        <taxon>Eurotiomycetes</taxon>
        <taxon>Chaetothyriomycetidae</taxon>
        <taxon>Chaetothyriales</taxon>
        <taxon>Herpotrichiellaceae</taxon>
        <taxon>Fonsecaea</taxon>
    </lineage>
</organism>
<dbReference type="GO" id="GO:0005789">
    <property type="term" value="C:endoplasmic reticulum membrane"/>
    <property type="evidence" value="ECO:0007669"/>
    <property type="project" value="UniProtKB-SubCell"/>
</dbReference>
<sequence>MDPSLEDFKRRKDPIRSPKGGQQTPRPAPTKFFLPLNIAFYVCFASHLVAALYAPIQDCDETFNYWEPLHYLNHGYGLQTWEYSPEFSIRSWAYIGLHALPAKLAGVFGGSKMFEFYSLRVMLAFVCAATEVRLYSAISRTISPRVGVTYLMIVTFSPGFFYASAAFLPSSFAMYTSALGLTSFMDWHGGSKTAAGIMWFGIGALLGWPFSGALIVPFVVEEWLMAVVGRTDLFETFRRYLDGGARCLVVLALQISIDTFFYHKIVVVPWRIVAYNIFGGKDRGPDIFGTEPWDYYLRNLLLNFNMWFILAAISGPLVLFQSIILNQYPTKQTLLRTLTFLSPFYVWLVIFTIQPHKEERFMFPAYPFLALNAAIAFHSLLAWIGSTNSFIFGKIPAKLKLAVILPIVLLGINTGLLRIVGTLTAYRAPLQIYDSLKASNLTQEDNTVCFGKDWYRFPTSHFLPNNTHAKFVKSEFDGLLPGEFHEGKTGFGFFPGTWLVPPGMNDRNEEDPAKCIDVQYCTFLVDSYMPGMEATEHEPLYVLDEDRWEKISCAPFLDASRTGTLARTIWIPESPVIPPRYRRHWGEHCLLRRRETVALEYLPATSQFRQIHGQVREPGNHEVAVACRTPNAVPGDKVRHAERGIFVQCRRCEVIGQHQPQVLKSVVNDKNPTGRQIPMRYQHPYIWRFWRCLGGWSGIASGLSADQHVESRYRFHFQKLIYLPEHLDFVLRVWSLPFRFLESTAPALVPQTTAMDSETLRHKISDLIARSQPYIEQANAHVQPYVEQANDHFQKSKHHCSSILKSAQSELHTLSQKPHFQEVLYGLTLFVFLAFAISRFVSSRRSRYPTSRPSTPPTPLLEKATHTKGPNAAQARKPGTWIPSDFQRPKPRAYENWSIEHTKPLPYRPFRYGPKYFVTMGLRNVKWDNWIELDNHFPRFHADKARRIKERGHKCCRTAPEAYPAALELLEEFRSYLPDRYPTLYQRTEKGIKNLWSGEELDTTSRPLPEDPMQTAARMVQDDLAIMLEGEDGQYYLLAGAVLLAGFWRLEDKYRMPLSEIHTSGDVPQFKEKLEKGMMNFFRRLKPEELVARNNYFLQVDDDLAWSYSIGSEDSPSISWNTAEKNRAVEHHYFRSERQTLRRLPRSGGVVFTIRTYFHPITEIAEEDYVPGRLASAVRSWGDDVSRYKGKEKYEAVLLEFLDRKHQEQLDRGLKLDEEDERRSYPW</sequence>
<feature type="transmembrane region" description="Helical" evidence="10">
    <location>
        <begin position="240"/>
        <end position="262"/>
    </location>
</feature>
<comment type="pathway">
    <text evidence="2">Protein modification; protein glycosylation.</text>
</comment>
<keyword evidence="6 10" id="KW-0812">Transmembrane</keyword>
<feature type="transmembrane region" description="Helical" evidence="10">
    <location>
        <begin position="32"/>
        <end position="56"/>
    </location>
</feature>
<protein>
    <recommendedName>
        <fullName evidence="10">Mannosyltransferase</fullName>
        <ecNumber evidence="10">2.4.1.-</ecNumber>
    </recommendedName>
</protein>
<feature type="transmembrane region" description="Helical" evidence="10">
    <location>
        <begin position="196"/>
        <end position="220"/>
    </location>
</feature>
<dbReference type="RefSeq" id="XP_022512627.1">
    <property type="nucleotide sequence ID" value="XM_022655142.1"/>
</dbReference>
<feature type="transmembrane region" description="Helical" evidence="10">
    <location>
        <begin position="304"/>
        <end position="326"/>
    </location>
</feature>
<evidence type="ECO:0000256" key="8">
    <source>
        <dbReference type="ARBA" id="ARBA00022989"/>
    </source>
</evidence>
<feature type="transmembrane region" description="Helical" evidence="10">
    <location>
        <begin position="117"/>
        <end position="136"/>
    </location>
</feature>
<feature type="region of interest" description="Disordered" evidence="11">
    <location>
        <begin position="846"/>
        <end position="885"/>
    </location>
</feature>
<evidence type="ECO:0000256" key="10">
    <source>
        <dbReference type="RuleBase" id="RU363075"/>
    </source>
</evidence>
<feature type="transmembrane region" description="Helical" evidence="10">
    <location>
        <begin position="365"/>
        <end position="385"/>
    </location>
</feature>
<dbReference type="PANTHER" id="PTHR22760:SF2">
    <property type="entry name" value="ALPHA-1,2-MANNOSYLTRANSFERASE ALG9"/>
    <property type="match status" value="1"/>
</dbReference>
<keyword evidence="13" id="KW-1185">Reference proteome</keyword>
<proteinExistence type="inferred from homology"/>
<reference evidence="12 13" key="1">
    <citation type="submission" date="2016-03" db="EMBL/GenBank/DDBJ databases">
        <title>Draft genome sequence of the Fonsecaea monophora CBS 269.37.</title>
        <authorList>
            <person name="Bombassaro A."/>
            <person name="Vinicius W.A."/>
            <person name="De Hoog S."/>
            <person name="Sun J."/>
            <person name="Souza E.M."/>
            <person name="Raittz R.T."/>
            <person name="Costa F."/>
            <person name="Leao A.C."/>
            <person name="Tadra-Sfeir M.Z."/>
            <person name="Baura V."/>
            <person name="Balsanelli E."/>
            <person name="Pedrosa F.O."/>
            <person name="Moreno L.F."/>
            <person name="Steffens M.B."/>
            <person name="Xi L."/>
            <person name="Bocca A.L."/>
            <person name="Felipe M.S."/>
            <person name="Teixeira M."/>
            <person name="Telles Filho F.Q."/>
            <person name="Azevedo C.M."/>
            <person name="Gomes R."/>
            <person name="Vicente V.A."/>
        </authorList>
    </citation>
    <scope>NUCLEOTIDE SEQUENCE [LARGE SCALE GENOMIC DNA]</scope>
    <source>
        <strain evidence="12 13">CBS 269.37</strain>
    </source>
</reference>
<feature type="transmembrane region" description="Helical" evidence="10">
    <location>
        <begin position="148"/>
        <end position="176"/>
    </location>
</feature>
<dbReference type="GeneID" id="34600339"/>
<evidence type="ECO:0000256" key="9">
    <source>
        <dbReference type="ARBA" id="ARBA00023136"/>
    </source>
</evidence>
<dbReference type="AlphaFoldDB" id="A0A177F8Y8"/>
<evidence type="ECO:0000256" key="4">
    <source>
        <dbReference type="ARBA" id="ARBA00022676"/>
    </source>
</evidence>
<dbReference type="EMBL" id="LVKK01000031">
    <property type="protein sequence ID" value="OAG40675.1"/>
    <property type="molecule type" value="Genomic_DNA"/>
</dbReference>
<name>A0A177F8Y8_9EURO</name>
<dbReference type="GO" id="GO:0000026">
    <property type="term" value="F:alpha-1,2-mannosyltransferase activity"/>
    <property type="evidence" value="ECO:0007669"/>
    <property type="project" value="TreeGrafter"/>
</dbReference>
<keyword evidence="8 10" id="KW-1133">Transmembrane helix</keyword>
<feature type="compositionally biased region" description="Basic and acidic residues" evidence="11">
    <location>
        <begin position="1"/>
        <end position="16"/>
    </location>
</feature>
<dbReference type="UniPathway" id="UPA00378"/>
<keyword evidence="7 10" id="KW-0256">Endoplasmic reticulum</keyword>
<gene>
    <name evidence="12" type="ORF">AYO21_05171</name>
</gene>
<dbReference type="Proteomes" id="UP000077002">
    <property type="component" value="Unassembled WGS sequence"/>
</dbReference>
<evidence type="ECO:0000256" key="6">
    <source>
        <dbReference type="ARBA" id="ARBA00022692"/>
    </source>
</evidence>
<evidence type="ECO:0000256" key="11">
    <source>
        <dbReference type="SAM" id="MobiDB-lite"/>
    </source>
</evidence>
<comment type="caution">
    <text evidence="12">The sequence shown here is derived from an EMBL/GenBank/DDBJ whole genome shotgun (WGS) entry which is preliminary data.</text>
</comment>
<dbReference type="OrthoDB" id="497541at2759"/>
<feature type="region of interest" description="Disordered" evidence="11">
    <location>
        <begin position="1"/>
        <end position="28"/>
    </location>
</feature>
<evidence type="ECO:0000256" key="1">
    <source>
        <dbReference type="ARBA" id="ARBA00004477"/>
    </source>
</evidence>
<dbReference type="InterPro" id="IPR021848">
    <property type="entry name" value="HODM_asu-like"/>
</dbReference>
<evidence type="ECO:0000313" key="12">
    <source>
        <dbReference type="EMBL" id="OAG40675.1"/>
    </source>
</evidence>
<dbReference type="Pfam" id="PF11927">
    <property type="entry name" value="HODM_asu-like"/>
    <property type="match status" value="1"/>
</dbReference>
<evidence type="ECO:0000256" key="2">
    <source>
        <dbReference type="ARBA" id="ARBA00004922"/>
    </source>
</evidence>
<feature type="transmembrane region" description="Helical" evidence="10">
    <location>
        <begin position="333"/>
        <end position="353"/>
    </location>
</feature>
<accession>A0A177F8Y8</accession>
<feature type="transmembrane region" description="Helical" evidence="10">
    <location>
        <begin position="397"/>
        <end position="420"/>
    </location>
</feature>
<dbReference type="GO" id="GO:0006487">
    <property type="term" value="P:protein N-linked glycosylation"/>
    <property type="evidence" value="ECO:0007669"/>
    <property type="project" value="TreeGrafter"/>
</dbReference>
<dbReference type="Pfam" id="PF03901">
    <property type="entry name" value="Glyco_transf_22"/>
    <property type="match status" value="1"/>
</dbReference>
<keyword evidence="9 10" id="KW-0472">Membrane</keyword>
<evidence type="ECO:0000313" key="13">
    <source>
        <dbReference type="Proteomes" id="UP000077002"/>
    </source>
</evidence>
<evidence type="ECO:0000256" key="7">
    <source>
        <dbReference type="ARBA" id="ARBA00022824"/>
    </source>
</evidence>
<keyword evidence="4 10" id="KW-0328">Glycosyltransferase</keyword>
<dbReference type="PANTHER" id="PTHR22760">
    <property type="entry name" value="GLYCOSYLTRANSFERASE"/>
    <property type="match status" value="1"/>
</dbReference>
<comment type="similarity">
    <text evidence="3 10">Belongs to the glycosyltransferase 22 family.</text>
</comment>
<comment type="subcellular location">
    <subcellularLocation>
        <location evidence="1 10">Endoplasmic reticulum membrane</location>
        <topology evidence="1 10">Multi-pass membrane protein</topology>
    </subcellularLocation>
</comment>